<name>A0ABU7DRS9_9TELE</name>
<dbReference type="Proteomes" id="UP001352852">
    <property type="component" value="Unassembled WGS sequence"/>
</dbReference>
<protein>
    <submittedName>
        <fullName evidence="1">Uncharacterized protein</fullName>
    </submittedName>
</protein>
<comment type="caution">
    <text evidence="1">The sequence shown here is derived from an EMBL/GenBank/DDBJ whole genome shotgun (WGS) entry which is preliminary data.</text>
</comment>
<proteinExistence type="predicted"/>
<gene>
    <name evidence="1" type="ORF">CHARACLAT_008876</name>
</gene>
<sequence length="143" mass="16016">DQCDAGRLYGLITEQLMVRTEDMSTWVAITSRPDFDSWGRGIKEVLSLKIRLHGGEKDNTKDKKKGLEWREEGVEVWVEAGICAPVSTTENKRLFKIRGAASRTTVTLEELHRPTGQLGESVDNYEFLTQKTALYGGVVGKKS</sequence>
<reference evidence="1 2" key="1">
    <citation type="submission" date="2021-06" db="EMBL/GenBank/DDBJ databases">
        <authorList>
            <person name="Palmer J.M."/>
        </authorList>
    </citation>
    <scope>NUCLEOTIDE SEQUENCE [LARGE SCALE GENOMIC DNA]</scope>
    <source>
        <strain evidence="1 2">CL_MEX2019</strain>
        <tissue evidence="1">Muscle</tissue>
    </source>
</reference>
<organism evidence="1 2">
    <name type="scientific">Characodon lateralis</name>
    <dbReference type="NCBI Taxonomy" id="208331"/>
    <lineage>
        <taxon>Eukaryota</taxon>
        <taxon>Metazoa</taxon>
        <taxon>Chordata</taxon>
        <taxon>Craniata</taxon>
        <taxon>Vertebrata</taxon>
        <taxon>Euteleostomi</taxon>
        <taxon>Actinopterygii</taxon>
        <taxon>Neopterygii</taxon>
        <taxon>Teleostei</taxon>
        <taxon>Neoteleostei</taxon>
        <taxon>Acanthomorphata</taxon>
        <taxon>Ovalentaria</taxon>
        <taxon>Atherinomorphae</taxon>
        <taxon>Cyprinodontiformes</taxon>
        <taxon>Goodeidae</taxon>
        <taxon>Characodon</taxon>
    </lineage>
</organism>
<keyword evidence="2" id="KW-1185">Reference proteome</keyword>
<evidence type="ECO:0000313" key="2">
    <source>
        <dbReference type="Proteomes" id="UP001352852"/>
    </source>
</evidence>
<feature type="non-terminal residue" evidence="1">
    <location>
        <position position="1"/>
    </location>
</feature>
<accession>A0ABU7DRS9</accession>
<dbReference type="EMBL" id="JAHUTJ010033317">
    <property type="protein sequence ID" value="MED6277019.1"/>
    <property type="molecule type" value="Genomic_DNA"/>
</dbReference>
<evidence type="ECO:0000313" key="1">
    <source>
        <dbReference type="EMBL" id="MED6277019.1"/>
    </source>
</evidence>